<dbReference type="OrthoDB" id="7360581at2"/>
<dbReference type="RefSeq" id="WP_034729905.1">
    <property type="nucleotide sequence ID" value="NZ_JPIN01000001.1"/>
</dbReference>
<dbReference type="PANTHER" id="PTHR34606">
    <property type="entry name" value="BON DOMAIN-CONTAINING PROTEIN"/>
    <property type="match status" value="1"/>
</dbReference>
<dbReference type="eggNOG" id="COG2823">
    <property type="taxonomic scope" value="Bacteria"/>
</dbReference>
<feature type="domain" description="BON" evidence="7">
    <location>
        <begin position="49"/>
        <end position="117"/>
    </location>
</feature>
<reference evidence="8 9" key="1">
    <citation type="submission" date="2014-06" db="EMBL/GenBank/DDBJ databases">
        <title>Draft genome sequence of Idiomarina sp. MCCC 1A10513.</title>
        <authorList>
            <person name="Du J."/>
            <person name="Lai Q."/>
            <person name="Shao Z."/>
        </authorList>
    </citation>
    <scope>NUCLEOTIDE SEQUENCE [LARGE SCALE GENOMIC DNA]</scope>
    <source>
        <strain evidence="8 9">MCCC 1A10513</strain>
    </source>
</reference>
<evidence type="ECO:0000256" key="1">
    <source>
        <dbReference type="ARBA" id="ARBA00004418"/>
    </source>
</evidence>
<gene>
    <name evidence="8" type="ORF">IDAT_02280</name>
</gene>
<dbReference type="Gene3D" id="3.30.1340.30">
    <property type="match status" value="1"/>
</dbReference>
<comment type="subcellular location">
    <subcellularLocation>
        <location evidence="1">Periplasm</location>
    </subcellularLocation>
</comment>
<evidence type="ECO:0000256" key="2">
    <source>
        <dbReference type="ARBA" id="ARBA00022729"/>
    </source>
</evidence>
<dbReference type="GO" id="GO:0042597">
    <property type="term" value="C:periplasmic space"/>
    <property type="evidence" value="ECO:0007669"/>
    <property type="project" value="UniProtKB-SubCell"/>
</dbReference>
<evidence type="ECO:0000256" key="4">
    <source>
        <dbReference type="ARBA" id="ARBA00022764"/>
    </source>
</evidence>
<keyword evidence="9" id="KW-1185">Reference proteome</keyword>
<evidence type="ECO:0000256" key="6">
    <source>
        <dbReference type="SAM" id="SignalP"/>
    </source>
</evidence>
<sequence length="120" mass="12780">MKNLRLTSLIAGIFAVTFGPAVIAANVQDTQAEQPQEQSAMDKAGDYIDDAAITTKVKSTILGSDALNVLEINVETQDGVVQLSGFVKEAEDVDTAERLARNVEGVKDVENDIQVKSDAS</sequence>
<proteinExistence type="predicted"/>
<evidence type="ECO:0000259" key="7">
    <source>
        <dbReference type="PROSITE" id="PS50914"/>
    </source>
</evidence>
<evidence type="ECO:0000313" key="8">
    <source>
        <dbReference type="EMBL" id="KFZ29934.1"/>
    </source>
</evidence>
<feature type="signal peptide" evidence="6">
    <location>
        <begin position="1"/>
        <end position="24"/>
    </location>
</feature>
<feature type="chain" id="PRO_5001898944" description="Osmotically-inducible protein Y" evidence="6">
    <location>
        <begin position="25"/>
        <end position="120"/>
    </location>
</feature>
<dbReference type="FunFam" id="3.30.1340.30:FF:000001">
    <property type="entry name" value="Molecular chaperone OsmY"/>
    <property type="match status" value="1"/>
</dbReference>
<dbReference type="PANTHER" id="PTHR34606:SF16">
    <property type="entry name" value="BON DOMAIN-CONTAINING PROTEIN"/>
    <property type="match status" value="1"/>
</dbReference>
<dbReference type="STRING" id="1517416.IDAT_02280"/>
<name>A0A094IVT8_9GAMM</name>
<dbReference type="PROSITE" id="PS50914">
    <property type="entry name" value="BON"/>
    <property type="match status" value="1"/>
</dbReference>
<evidence type="ECO:0000256" key="5">
    <source>
        <dbReference type="ARBA" id="ARBA00070588"/>
    </source>
</evidence>
<dbReference type="InterPro" id="IPR051686">
    <property type="entry name" value="Lipoprotein_DolP"/>
</dbReference>
<dbReference type="Pfam" id="PF04972">
    <property type="entry name" value="BON"/>
    <property type="match status" value="1"/>
</dbReference>
<keyword evidence="3" id="KW-0677">Repeat</keyword>
<evidence type="ECO:0000313" key="9">
    <source>
        <dbReference type="Proteomes" id="UP000053718"/>
    </source>
</evidence>
<comment type="caution">
    <text evidence="8">The sequence shown here is derived from an EMBL/GenBank/DDBJ whole genome shotgun (WGS) entry which is preliminary data.</text>
</comment>
<dbReference type="InterPro" id="IPR007055">
    <property type="entry name" value="BON_dom"/>
</dbReference>
<dbReference type="Proteomes" id="UP000053718">
    <property type="component" value="Unassembled WGS sequence"/>
</dbReference>
<keyword evidence="4" id="KW-0574">Periplasm</keyword>
<protein>
    <recommendedName>
        <fullName evidence="5">Osmotically-inducible protein Y</fullName>
    </recommendedName>
</protein>
<organism evidence="8 9">
    <name type="scientific">Pseudidiomarina atlantica</name>
    <dbReference type="NCBI Taxonomy" id="1517416"/>
    <lineage>
        <taxon>Bacteria</taxon>
        <taxon>Pseudomonadati</taxon>
        <taxon>Pseudomonadota</taxon>
        <taxon>Gammaproteobacteria</taxon>
        <taxon>Alteromonadales</taxon>
        <taxon>Idiomarinaceae</taxon>
        <taxon>Pseudidiomarina</taxon>
    </lineage>
</organism>
<accession>A0A094IVT8</accession>
<dbReference type="AlphaFoldDB" id="A0A094IVT8"/>
<dbReference type="EMBL" id="JPIN01000001">
    <property type="protein sequence ID" value="KFZ29934.1"/>
    <property type="molecule type" value="Genomic_DNA"/>
</dbReference>
<dbReference type="InterPro" id="IPR014004">
    <property type="entry name" value="Transpt-assoc_nodulatn_dom_bac"/>
</dbReference>
<keyword evidence="2 6" id="KW-0732">Signal</keyword>
<evidence type="ECO:0000256" key="3">
    <source>
        <dbReference type="ARBA" id="ARBA00022737"/>
    </source>
</evidence>
<dbReference type="SMART" id="SM00749">
    <property type="entry name" value="BON"/>
    <property type="match status" value="1"/>
</dbReference>